<evidence type="ECO:0000259" key="1">
    <source>
        <dbReference type="Pfam" id="PF04230"/>
    </source>
</evidence>
<dbReference type="RefSeq" id="WP_115859879.1">
    <property type="nucleotide sequence ID" value="NZ_QTSU01000002.1"/>
</dbReference>
<proteinExistence type="predicted"/>
<protein>
    <recommendedName>
        <fullName evidence="1">Polysaccharide pyruvyl transferase domain-containing protein</fullName>
    </recommendedName>
</protein>
<organism evidence="2 3">
    <name type="scientific">Lysobacter silvisoli</name>
    <dbReference type="NCBI Taxonomy" id="2293254"/>
    <lineage>
        <taxon>Bacteria</taxon>
        <taxon>Pseudomonadati</taxon>
        <taxon>Pseudomonadota</taxon>
        <taxon>Gammaproteobacteria</taxon>
        <taxon>Lysobacterales</taxon>
        <taxon>Lysobacteraceae</taxon>
        <taxon>Lysobacter</taxon>
    </lineage>
</organism>
<feature type="domain" description="Polysaccharide pyruvyl transferase" evidence="1">
    <location>
        <begin position="63"/>
        <end position="320"/>
    </location>
</feature>
<dbReference type="PANTHER" id="PTHR36836:SF1">
    <property type="entry name" value="COLANIC ACID BIOSYNTHESIS PROTEIN WCAK"/>
    <property type="match status" value="1"/>
</dbReference>
<name>A0A371K0I1_9GAMM</name>
<accession>A0A371K0I1</accession>
<dbReference type="AlphaFoldDB" id="A0A371K0I1"/>
<dbReference type="OrthoDB" id="3733126at2"/>
<dbReference type="InterPro" id="IPR007345">
    <property type="entry name" value="Polysacch_pyruvyl_Trfase"/>
</dbReference>
<comment type="caution">
    <text evidence="2">The sequence shown here is derived from an EMBL/GenBank/DDBJ whole genome shotgun (WGS) entry which is preliminary data.</text>
</comment>
<dbReference type="Proteomes" id="UP000264492">
    <property type="component" value="Unassembled WGS sequence"/>
</dbReference>
<evidence type="ECO:0000313" key="2">
    <source>
        <dbReference type="EMBL" id="RDZ27431.1"/>
    </source>
</evidence>
<reference evidence="2 3" key="1">
    <citation type="submission" date="2018-08" db="EMBL/GenBank/DDBJ databases">
        <title>Lysobacter sp. zong2l5, whole genome shotgun sequence.</title>
        <authorList>
            <person name="Zhang X."/>
            <person name="Feng G."/>
            <person name="Zhu H."/>
        </authorList>
    </citation>
    <scope>NUCLEOTIDE SEQUENCE [LARGE SCALE GENOMIC DNA]</scope>
    <source>
        <strain evidence="3">zong2l5</strain>
    </source>
</reference>
<keyword evidence="3" id="KW-1185">Reference proteome</keyword>
<sequence length="391" mass="41901">MNAALQAQPLRVGFTGYYGMRNFGDDLFGVLCAAGARRYWQAEPLLVGPEPADGELRATWPRALPSALYGASGALGGLSRWVGFVRGLRASDVLVLGGGSVINGRPSFRKPLMLAAQRRGRVRLAAVGVSIGPFANAAEQTAAADFARRFAYIAVRDRRSHALAQDMGLQDIVHAGRDLAGLLPLVAPTKERERNDNDPATIGIAPCRYTVRADHPAPTPQAWQDAIVQALVRIAPQRPIRACVFALNGHPQHGDAAIATQLQARLRERGIATELQIYRGGDPLATAAAIARCDAFVSARLHGAIVAYLQGLPFTLIDYHPKCRDFADDIGLPQALHIHAQHHDCAAFEAALSIMLNAGGTLADVSPNLYAQQALRIFQCAPWSSTALLPP</sequence>
<gene>
    <name evidence="2" type="ORF">DX914_14475</name>
</gene>
<dbReference type="PANTHER" id="PTHR36836">
    <property type="entry name" value="COLANIC ACID BIOSYNTHESIS PROTEIN WCAK"/>
    <property type="match status" value="1"/>
</dbReference>
<dbReference type="EMBL" id="QTSU01000002">
    <property type="protein sequence ID" value="RDZ27431.1"/>
    <property type="molecule type" value="Genomic_DNA"/>
</dbReference>
<evidence type="ECO:0000313" key="3">
    <source>
        <dbReference type="Proteomes" id="UP000264492"/>
    </source>
</evidence>
<dbReference type="Pfam" id="PF04230">
    <property type="entry name" value="PS_pyruv_trans"/>
    <property type="match status" value="1"/>
</dbReference>